<gene>
    <name evidence="2" type="ORF">K7432_012127</name>
</gene>
<sequence>MESGKLEEVLASDYQDPDPRASSTLDVPPTITVTPVALRVRSNTLVGKTSSENDVDLMTESLAIARARRSNTVSTNSNPITGFRAAWKRMSGATWIAKPNS</sequence>
<evidence type="ECO:0000256" key="1">
    <source>
        <dbReference type="SAM" id="MobiDB-lite"/>
    </source>
</evidence>
<proteinExistence type="predicted"/>
<accession>A0ABR2VSS4</accession>
<keyword evidence="3" id="KW-1185">Reference proteome</keyword>
<feature type="region of interest" description="Disordered" evidence="1">
    <location>
        <begin position="1"/>
        <end position="28"/>
    </location>
</feature>
<protein>
    <submittedName>
        <fullName evidence="2">Uncharacterized protein</fullName>
    </submittedName>
</protein>
<name>A0ABR2VSS4_9FUNG</name>
<evidence type="ECO:0000313" key="3">
    <source>
        <dbReference type="Proteomes" id="UP001479436"/>
    </source>
</evidence>
<dbReference type="EMBL" id="JASJQH010007890">
    <property type="protein sequence ID" value="KAK9700576.1"/>
    <property type="molecule type" value="Genomic_DNA"/>
</dbReference>
<organism evidence="2 3">
    <name type="scientific">Basidiobolus ranarum</name>
    <dbReference type="NCBI Taxonomy" id="34480"/>
    <lineage>
        <taxon>Eukaryota</taxon>
        <taxon>Fungi</taxon>
        <taxon>Fungi incertae sedis</taxon>
        <taxon>Zoopagomycota</taxon>
        <taxon>Entomophthoromycotina</taxon>
        <taxon>Basidiobolomycetes</taxon>
        <taxon>Basidiobolales</taxon>
        <taxon>Basidiobolaceae</taxon>
        <taxon>Basidiobolus</taxon>
    </lineage>
</organism>
<reference evidence="2 3" key="1">
    <citation type="submission" date="2023-04" db="EMBL/GenBank/DDBJ databases">
        <title>Genome of Basidiobolus ranarum AG-B5.</title>
        <authorList>
            <person name="Stajich J.E."/>
            <person name="Carter-House D."/>
            <person name="Gryganskyi A."/>
        </authorList>
    </citation>
    <scope>NUCLEOTIDE SEQUENCE [LARGE SCALE GENOMIC DNA]</scope>
    <source>
        <strain evidence="2 3">AG-B5</strain>
    </source>
</reference>
<comment type="caution">
    <text evidence="2">The sequence shown here is derived from an EMBL/GenBank/DDBJ whole genome shotgun (WGS) entry which is preliminary data.</text>
</comment>
<dbReference type="Proteomes" id="UP001479436">
    <property type="component" value="Unassembled WGS sequence"/>
</dbReference>
<evidence type="ECO:0000313" key="2">
    <source>
        <dbReference type="EMBL" id="KAK9700576.1"/>
    </source>
</evidence>